<dbReference type="InterPro" id="IPR003661">
    <property type="entry name" value="HisK_dim/P_dom"/>
</dbReference>
<dbReference type="Gene3D" id="3.30.565.10">
    <property type="entry name" value="Histidine kinase-like ATPase, C-terminal domain"/>
    <property type="match status" value="1"/>
</dbReference>
<dbReference type="InterPro" id="IPR036890">
    <property type="entry name" value="HATPase_C_sf"/>
</dbReference>
<dbReference type="SUPFAM" id="SSF47384">
    <property type="entry name" value="Homodimeric domain of signal transducing histidine kinase"/>
    <property type="match status" value="1"/>
</dbReference>
<dbReference type="SUPFAM" id="SSF55874">
    <property type="entry name" value="ATPase domain of HSP90 chaperone/DNA topoisomerase II/histidine kinase"/>
    <property type="match status" value="1"/>
</dbReference>
<keyword evidence="14" id="KW-1185">Reference proteome</keyword>
<comment type="subcellular location">
    <subcellularLocation>
        <location evidence="2">Membrane</location>
    </subcellularLocation>
</comment>
<evidence type="ECO:0000256" key="2">
    <source>
        <dbReference type="ARBA" id="ARBA00004370"/>
    </source>
</evidence>
<keyword evidence="4" id="KW-0597">Phosphoprotein</keyword>
<dbReference type="SMART" id="SM00388">
    <property type="entry name" value="HisKA"/>
    <property type="match status" value="1"/>
</dbReference>
<dbReference type="PANTHER" id="PTHR45436:SF1">
    <property type="entry name" value="SENSOR PROTEIN QSEC"/>
    <property type="match status" value="1"/>
</dbReference>
<dbReference type="RefSeq" id="WP_251973314.1">
    <property type="nucleotide sequence ID" value="NZ_AP025730.1"/>
</dbReference>
<dbReference type="InterPro" id="IPR036097">
    <property type="entry name" value="HisK_dim/P_sf"/>
</dbReference>
<dbReference type="PANTHER" id="PTHR45436">
    <property type="entry name" value="SENSOR HISTIDINE KINASE YKOH"/>
    <property type="match status" value="1"/>
</dbReference>
<dbReference type="CDD" id="cd00082">
    <property type="entry name" value="HisKA"/>
    <property type="match status" value="1"/>
</dbReference>
<dbReference type="Pfam" id="PF08521">
    <property type="entry name" value="2CSK_N"/>
    <property type="match status" value="1"/>
</dbReference>
<feature type="domain" description="Histidine kinase" evidence="11">
    <location>
        <begin position="253"/>
        <end position="473"/>
    </location>
</feature>
<evidence type="ECO:0000259" key="11">
    <source>
        <dbReference type="PROSITE" id="PS50109"/>
    </source>
</evidence>
<evidence type="ECO:0000313" key="14">
    <source>
        <dbReference type="Proteomes" id="UP001057498"/>
    </source>
</evidence>
<dbReference type="EC" id="2.7.13.3" evidence="3"/>
<accession>A0ABN6PM08</accession>
<dbReference type="CDD" id="cd00075">
    <property type="entry name" value="HATPase"/>
    <property type="match status" value="1"/>
</dbReference>
<sequence>MRLRAPATLRWRLLAGIVLPITAFVAFDAWSTYRRVLESINTAYDRSLLASARSIGELLQPVGQELRVEVPYAALEIFEAGNEGRMVYRVSGVRGEFLSGYADLPPYNRQPPQRPAYAALVDFYDADYGGERVRMAALYQPVAGPELRGVALVQVAETLEIRERHARALLVETLLRHALMVAVVGAVAAVVVARALRPVNQLRDAVSERDERDLSALVTPGLPTELRPVTTAMNDLMARLAGLIAHQRQFVRDASHQLRTPLAVLKTQVQNGLSGHVGERETLQAMHGTIDRAIRLANQMLALAKVEQVHQQDAPQTLDLCEPVREVALDLAPLIADKELDFELEADQPVWIEGHAWMLRELTRNLLHNAIRATPAGAPLVVSVDSVASSSAAPLARLRVRDSGPGLDAARRAHLYEPFHTGTTSGTTSGSGLGLAICRQICERLGGEIQLVNRGSDTAPGGLDAIVTLPAATPATASTTAPPHATQSTP</sequence>
<proteinExistence type="predicted"/>
<keyword evidence="5" id="KW-0808">Transferase</keyword>
<dbReference type="InterPro" id="IPR003594">
    <property type="entry name" value="HATPase_dom"/>
</dbReference>
<name>A0ABN6PM08_9BURK</name>
<dbReference type="InterPro" id="IPR004358">
    <property type="entry name" value="Sig_transdc_His_kin-like_C"/>
</dbReference>
<dbReference type="PRINTS" id="PR00344">
    <property type="entry name" value="BCTRLSENSOR"/>
</dbReference>
<keyword evidence="7" id="KW-0418">Kinase</keyword>
<dbReference type="PROSITE" id="PS50109">
    <property type="entry name" value="HIS_KIN"/>
    <property type="match status" value="1"/>
</dbReference>
<dbReference type="Proteomes" id="UP001057498">
    <property type="component" value="Chromosome"/>
</dbReference>
<dbReference type="PROSITE" id="PS50885">
    <property type="entry name" value="HAMP"/>
    <property type="match status" value="1"/>
</dbReference>
<evidence type="ECO:0000256" key="8">
    <source>
        <dbReference type="ARBA" id="ARBA00022989"/>
    </source>
</evidence>
<keyword evidence="8" id="KW-1133">Transmembrane helix</keyword>
<dbReference type="SMART" id="SM00304">
    <property type="entry name" value="HAMP"/>
    <property type="match status" value="1"/>
</dbReference>
<evidence type="ECO:0000256" key="10">
    <source>
        <dbReference type="ARBA" id="ARBA00023136"/>
    </source>
</evidence>
<dbReference type="SMART" id="SM00387">
    <property type="entry name" value="HATPase_c"/>
    <property type="match status" value="1"/>
</dbReference>
<dbReference type="Gene3D" id="1.10.287.130">
    <property type="match status" value="1"/>
</dbReference>
<keyword evidence="10" id="KW-0472">Membrane</keyword>
<evidence type="ECO:0000256" key="7">
    <source>
        <dbReference type="ARBA" id="ARBA00022777"/>
    </source>
</evidence>
<gene>
    <name evidence="13" type="ORF">CATMQ487_22370</name>
</gene>
<evidence type="ECO:0000256" key="3">
    <source>
        <dbReference type="ARBA" id="ARBA00012438"/>
    </source>
</evidence>
<keyword evidence="6" id="KW-0812">Transmembrane</keyword>
<dbReference type="Pfam" id="PF00512">
    <property type="entry name" value="HisKA"/>
    <property type="match status" value="1"/>
</dbReference>
<evidence type="ECO:0000259" key="12">
    <source>
        <dbReference type="PROSITE" id="PS50885"/>
    </source>
</evidence>
<dbReference type="Pfam" id="PF00672">
    <property type="entry name" value="HAMP"/>
    <property type="match status" value="1"/>
</dbReference>
<evidence type="ECO:0000313" key="13">
    <source>
        <dbReference type="EMBL" id="BDI05267.1"/>
    </source>
</evidence>
<dbReference type="InterPro" id="IPR013727">
    <property type="entry name" value="2CSK_N"/>
</dbReference>
<comment type="catalytic activity">
    <reaction evidence="1">
        <text>ATP + protein L-histidine = ADP + protein N-phospho-L-histidine.</text>
        <dbReference type="EC" id="2.7.13.3"/>
    </reaction>
</comment>
<dbReference type="InterPro" id="IPR005467">
    <property type="entry name" value="His_kinase_dom"/>
</dbReference>
<keyword evidence="9" id="KW-0902">Two-component regulatory system</keyword>
<organism evidence="13 14">
    <name type="scientific">Sphaerotilus microaerophilus</name>
    <dbReference type="NCBI Taxonomy" id="2914710"/>
    <lineage>
        <taxon>Bacteria</taxon>
        <taxon>Pseudomonadati</taxon>
        <taxon>Pseudomonadota</taxon>
        <taxon>Betaproteobacteria</taxon>
        <taxon>Burkholderiales</taxon>
        <taxon>Sphaerotilaceae</taxon>
        <taxon>Sphaerotilus</taxon>
    </lineage>
</organism>
<evidence type="ECO:0000256" key="1">
    <source>
        <dbReference type="ARBA" id="ARBA00000085"/>
    </source>
</evidence>
<dbReference type="EMBL" id="AP025730">
    <property type="protein sequence ID" value="BDI05267.1"/>
    <property type="molecule type" value="Genomic_DNA"/>
</dbReference>
<protein>
    <recommendedName>
        <fullName evidence="3">histidine kinase</fullName>
        <ecNumber evidence="3">2.7.13.3</ecNumber>
    </recommendedName>
</protein>
<feature type="domain" description="HAMP" evidence="12">
    <location>
        <begin position="193"/>
        <end position="245"/>
    </location>
</feature>
<dbReference type="InterPro" id="IPR003660">
    <property type="entry name" value="HAMP_dom"/>
</dbReference>
<evidence type="ECO:0000256" key="4">
    <source>
        <dbReference type="ARBA" id="ARBA00022553"/>
    </source>
</evidence>
<evidence type="ECO:0000256" key="9">
    <source>
        <dbReference type="ARBA" id="ARBA00023012"/>
    </source>
</evidence>
<dbReference type="InterPro" id="IPR050428">
    <property type="entry name" value="TCS_sensor_his_kinase"/>
</dbReference>
<evidence type="ECO:0000256" key="5">
    <source>
        <dbReference type="ARBA" id="ARBA00022679"/>
    </source>
</evidence>
<reference evidence="13" key="1">
    <citation type="submission" date="2022-04" db="EMBL/GenBank/DDBJ databases">
        <title>Whole genome sequence of Sphaerotilus sp. FB-5.</title>
        <authorList>
            <person name="Takeda M."/>
            <person name="Narihara S."/>
            <person name="Akimoto M."/>
            <person name="Akimoto R."/>
            <person name="Nishiyashiki S."/>
            <person name="Murakami T."/>
        </authorList>
    </citation>
    <scope>NUCLEOTIDE SEQUENCE</scope>
    <source>
        <strain evidence="13">FB-5</strain>
    </source>
</reference>
<dbReference type="Pfam" id="PF02518">
    <property type="entry name" value="HATPase_c"/>
    <property type="match status" value="1"/>
</dbReference>
<evidence type="ECO:0000256" key="6">
    <source>
        <dbReference type="ARBA" id="ARBA00022692"/>
    </source>
</evidence>